<comment type="caution">
    <text evidence="1">The sequence shown here is derived from an EMBL/GenBank/DDBJ whole genome shotgun (WGS) entry which is preliminary data.</text>
</comment>
<protein>
    <submittedName>
        <fullName evidence="1">Uncharacterized protein</fullName>
    </submittedName>
</protein>
<reference evidence="1" key="1">
    <citation type="journal article" date="2015" name="Nature">
        <title>Complex archaea that bridge the gap between prokaryotes and eukaryotes.</title>
        <authorList>
            <person name="Spang A."/>
            <person name="Saw J.H."/>
            <person name="Jorgensen S.L."/>
            <person name="Zaremba-Niedzwiedzka K."/>
            <person name="Martijn J."/>
            <person name="Lind A.E."/>
            <person name="van Eijk R."/>
            <person name="Schleper C."/>
            <person name="Guy L."/>
            <person name="Ettema T.J."/>
        </authorList>
    </citation>
    <scope>NUCLEOTIDE SEQUENCE</scope>
</reference>
<sequence>MLGCWACNYVFSSKPDEQLNPEGEEELDMVATCPECMTRHVYAEDEDGNMVIIHAVKADNTLLERESA</sequence>
<evidence type="ECO:0000313" key="1">
    <source>
        <dbReference type="EMBL" id="KKL06367.1"/>
    </source>
</evidence>
<accession>A0A0F9AXV8</accession>
<organism evidence="1">
    <name type="scientific">marine sediment metagenome</name>
    <dbReference type="NCBI Taxonomy" id="412755"/>
    <lineage>
        <taxon>unclassified sequences</taxon>
        <taxon>metagenomes</taxon>
        <taxon>ecological metagenomes</taxon>
    </lineage>
</organism>
<gene>
    <name evidence="1" type="ORF">LCGC14_2596720</name>
</gene>
<proteinExistence type="predicted"/>
<dbReference type="EMBL" id="LAZR01043736">
    <property type="protein sequence ID" value="KKL06367.1"/>
    <property type="molecule type" value="Genomic_DNA"/>
</dbReference>
<name>A0A0F9AXV8_9ZZZZ</name>
<dbReference type="AlphaFoldDB" id="A0A0F9AXV8"/>